<dbReference type="InterPro" id="IPR018759">
    <property type="entry name" value="BBP2_2"/>
</dbReference>
<dbReference type="Gene3D" id="2.40.160.10">
    <property type="entry name" value="Porin"/>
    <property type="match status" value="1"/>
</dbReference>
<dbReference type="AlphaFoldDB" id="A0AAW4L5L9"/>
<comment type="caution">
    <text evidence="1">The sequence shown here is derived from an EMBL/GenBank/DDBJ whole genome shotgun (WGS) entry which is preliminary data.</text>
</comment>
<organism evidence="1 2">
    <name type="scientific">Geoanaerobacter pelophilus</name>
    <dbReference type="NCBI Taxonomy" id="60036"/>
    <lineage>
        <taxon>Bacteria</taxon>
        <taxon>Pseudomonadati</taxon>
        <taxon>Thermodesulfobacteriota</taxon>
        <taxon>Desulfuromonadia</taxon>
        <taxon>Geobacterales</taxon>
        <taxon>Geobacteraceae</taxon>
        <taxon>Geoanaerobacter</taxon>
    </lineage>
</organism>
<name>A0AAW4L5L9_9BACT</name>
<dbReference type="SUPFAM" id="SSF56935">
    <property type="entry name" value="Porins"/>
    <property type="match status" value="1"/>
</dbReference>
<dbReference type="RefSeq" id="WP_214172964.1">
    <property type="nucleotide sequence ID" value="NZ_JAHCVJ010000009.1"/>
</dbReference>
<proteinExistence type="predicted"/>
<dbReference type="InterPro" id="IPR023614">
    <property type="entry name" value="Porin_dom_sf"/>
</dbReference>
<gene>
    <name evidence="1" type="ORF">KI809_17920</name>
</gene>
<evidence type="ECO:0000313" key="2">
    <source>
        <dbReference type="Proteomes" id="UP000811899"/>
    </source>
</evidence>
<sequence>MRQHCAATAGRVAVRCAAGVSWGVLLLVTVVAPCWADEVNVIPALTVKESYNDNIFFTTGTPTSAFMTVVSPGIEMFDRTEAFSAKLLLRLDEFLYQGSNSQTSTLNHSYRGDFQLRPTPLTDLSAGYSYRINNRPDQALDQGGVALNATRRTRQQLSFDAGQQFTELTSARFSYAWDQEDYNSSALSSTESHTGTVRFTHDLGRWLPPAKAILELSIGNYHFDKSQTDNLSASLGGIWSISETLSATALLGGRYTRSRYDTLLVSATSPVTTTSGTANSSSSGWVGQLTLAQQGERARGELTLSRNVSISSGSNSATETNAVQGSLTYDLTPELTTSLVMGYQQDSADRQQFGTADIDHRYYRGSAGLSYKLQRDLEVSASYAFEKVQYREAASAATRNVIFLGLTYRYPLLER</sequence>
<keyword evidence="2" id="KW-1185">Reference proteome</keyword>
<protein>
    <submittedName>
        <fullName evidence="1">Outer membrane beta-barrel protein</fullName>
    </submittedName>
</protein>
<dbReference type="EMBL" id="JAHCVJ010000009">
    <property type="protein sequence ID" value="MBT0666193.1"/>
    <property type="molecule type" value="Genomic_DNA"/>
</dbReference>
<evidence type="ECO:0000313" key="1">
    <source>
        <dbReference type="EMBL" id="MBT0666193.1"/>
    </source>
</evidence>
<dbReference type="Pfam" id="PF10082">
    <property type="entry name" value="BBP2_2"/>
    <property type="match status" value="1"/>
</dbReference>
<dbReference type="Proteomes" id="UP000811899">
    <property type="component" value="Unassembled WGS sequence"/>
</dbReference>
<reference evidence="1 2" key="1">
    <citation type="submission" date="2021-05" db="EMBL/GenBank/DDBJ databases">
        <title>The draft genome of Geobacter pelophilus DSM 12255.</title>
        <authorList>
            <person name="Xu Z."/>
            <person name="Masuda Y."/>
            <person name="Itoh H."/>
            <person name="Senoo K."/>
        </authorList>
    </citation>
    <scope>NUCLEOTIDE SEQUENCE [LARGE SCALE GENOMIC DNA]</scope>
    <source>
        <strain evidence="1 2">DSM 12255</strain>
    </source>
</reference>
<accession>A0AAW4L5L9</accession>